<evidence type="ECO:0000256" key="5">
    <source>
        <dbReference type="ARBA" id="ARBA00022519"/>
    </source>
</evidence>
<evidence type="ECO:0000256" key="4">
    <source>
        <dbReference type="ARBA" id="ARBA00022475"/>
    </source>
</evidence>
<dbReference type="InterPro" id="IPR045584">
    <property type="entry name" value="Pilin-like"/>
</dbReference>
<accession>A0A4R1KF13</accession>
<evidence type="ECO:0000256" key="2">
    <source>
        <dbReference type="ARBA" id="ARBA00007246"/>
    </source>
</evidence>
<dbReference type="PIRSF" id="PIRSF002786">
    <property type="entry name" value="XcpX"/>
    <property type="match status" value="1"/>
</dbReference>
<dbReference type="InterPro" id="IPR049179">
    <property type="entry name" value="T2SSK_SAM-like_2nd"/>
</dbReference>
<dbReference type="Proteomes" id="UP000295565">
    <property type="component" value="Unassembled WGS sequence"/>
</dbReference>
<keyword evidence="6" id="KW-0812">Transmembrane</keyword>
<keyword evidence="9 10" id="KW-0472">Membrane</keyword>
<comment type="similarity">
    <text evidence="2 10">Belongs to the GSP K family.</text>
</comment>
<evidence type="ECO:0000256" key="1">
    <source>
        <dbReference type="ARBA" id="ARBA00004533"/>
    </source>
</evidence>
<evidence type="ECO:0000256" key="6">
    <source>
        <dbReference type="ARBA" id="ARBA00022692"/>
    </source>
</evidence>
<keyword evidence="4 10" id="KW-1003">Cell membrane</keyword>
<dbReference type="SUPFAM" id="SSF158544">
    <property type="entry name" value="GspK insert domain-like"/>
    <property type="match status" value="2"/>
</dbReference>
<evidence type="ECO:0000256" key="10">
    <source>
        <dbReference type="PIRNR" id="PIRNR002786"/>
    </source>
</evidence>
<name>A0A4R1KF13_9GAMM</name>
<keyword evidence="3 10" id="KW-0813">Transport</keyword>
<dbReference type="Pfam" id="PF21687">
    <property type="entry name" value="T2SSK_1st"/>
    <property type="match status" value="1"/>
</dbReference>
<evidence type="ECO:0000256" key="7">
    <source>
        <dbReference type="ARBA" id="ARBA00022927"/>
    </source>
</evidence>
<evidence type="ECO:0000313" key="13">
    <source>
        <dbReference type="EMBL" id="TCK62747.1"/>
    </source>
</evidence>
<feature type="domain" description="T2SS protein K first SAM-like" evidence="12">
    <location>
        <begin position="103"/>
        <end position="207"/>
    </location>
</feature>
<protein>
    <recommendedName>
        <fullName evidence="10">Type II secretion system protein K</fullName>
    </recommendedName>
</protein>
<keyword evidence="7" id="KW-0653">Protein transport</keyword>
<feature type="domain" description="T2SS protein K second SAM-like" evidence="11">
    <location>
        <begin position="212"/>
        <end position="266"/>
    </location>
</feature>
<proteinExistence type="inferred from homology"/>
<reference evidence="13 14" key="1">
    <citation type="submission" date="2019-03" db="EMBL/GenBank/DDBJ databases">
        <title>Genomic Encyclopedia of Type Strains, Phase IV (KMG-IV): sequencing the most valuable type-strain genomes for metagenomic binning, comparative biology and taxonomic classification.</title>
        <authorList>
            <person name="Goeker M."/>
        </authorList>
    </citation>
    <scope>NUCLEOTIDE SEQUENCE [LARGE SCALE GENOMIC DNA]</scope>
    <source>
        <strain evidence="13 14">DSM 18577</strain>
    </source>
</reference>
<keyword evidence="5 10" id="KW-0997">Cell inner membrane</keyword>
<dbReference type="NCBIfam" id="NF037980">
    <property type="entry name" value="T2SS_GspK"/>
    <property type="match status" value="1"/>
</dbReference>
<dbReference type="GO" id="GO:0005886">
    <property type="term" value="C:plasma membrane"/>
    <property type="evidence" value="ECO:0007669"/>
    <property type="project" value="UniProtKB-SubCell"/>
</dbReference>
<evidence type="ECO:0000256" key="9">
    <source>
        <dbReference type="ARBA" id="ARBA00023136"/>
    </source>
</evidence>
<dbReference type="AlphaFoldDB" id="A0A4R1KF13"/>
<dbReference type="PANTHER" id="PTHR38831">
    <property type="entry name" value="TYPE II SECRETION SYSTEM PROTEIN K"/>
    <property type="match status" value="1"/>
</dbReference>
<organism evidence="13 14">
    <name type="scientific">Celerinatantimonas diazotrophica</name>
    <dbReference type="NCBI Taxonomy" id="412034"/>
    <lineage>
        <taxon>Bacteria</taxon>
        <taxon>Pseudomonadati</taxon>
        <taxon>Pseudomonadota</taxon>
        <taxon>Gammaproteobacteria</taxon>
        <taxon>Celerinatantimonadaceae</taxon>
        <taxon>Celerinatantimonas</taxon>
    </lineage>
</organism>
<comment type="caution">
    <text evidence="13">The sequence shown here is derived from an EMBL/GenBank/DDBJ whole genome shotgun (WGS) entry which is preliminary data.</text>
</comment>
<evidence type="ECO:0000259" key="12">
    <source>
        <dbReference type="Pfam" id="PF21687"/>
    </source>
</evidence>
<keyword evidence="8" id="KW-1133">Transmembrane helix</keyword>
<dbReference type="GO" id="GO:0009306">
    <property type="term" value="P:protein secretion"/>
    <property type="evidence" value="ECO:0007669"/>
    <property type="project" value="InterPro"/>
</dbReference>
<evidence type="ECO:0000256" key="3">
    <source>
        <dbReference type="ARBA" id="ARBA00022448"/>
    </source>
</evidence>
<dbReference type="RefSeq" id="WP_165872630.1">
    <property type="nucleotide sequence ID" value="NZ_OU594967.1"/>
</dbReference>
<dbReference type="Gene3D" id="1.10.40.60">
    <property type="entry name" value="EpsJ-like"/>
    <property type="match status" value="2"/>
</dbReference>
<keyword evidence="14" id="KW-1185">Reference proteome</keyword>
<dbReference type="InterPro" id="IPR005628">
    <property type="entry name" value="GspK"/>
</dbReference>
<sequence length="321" mass="36210">MIKHHRQQGVALLIVLLIITIMVVLASKMALTGRMDIARLNDVKTQSDNWQRLLSAEQLALSVLRDSMRDSTRLSLNQKWAKQVTLPVDGGSIRGQIVDASRCFNLNALGQPNDASGQSMVQTLFYRLLVIEKVPAQKAQMIAAATRDWVDSHSHALAGGGEDEVYQDAGYKAPNTMLVDVSQWREVRGVDEQIYRRLSPLLCALPTQRLRIDINTLQSAQAPLLEMLFYGYLTREKALKVIAQRPSRGFQTVDQIFTLPELAKVKLMHGVHSVLAVTSYYFVAKMQARSDDGTQQVLYSFIERQGSDKFNVRRRMLGDWH</sequence>
<dbReference type="PANTHER" id="PTHR38831:SF1">
    <property type="entry name" value="TYPE II SECRETION SYSTEM PROTEIN K-RELATED"/>
    <property type="match status" value="1"/>
</dbReference>
<dbReference type="InterPro" id="IPR038072">
    <property type="entry name" value="GspK_central_sf"/>
</dbReference>
<dbReference type="Gene3D" id="3.30.1300.30">
    <property type="entry name" value="GSPII I/J protein-like"/>
    <property type="match status" value="1"/>
</dbReference>
<dbReference type="SUPFAM" id="SSF54523">
    <property type="entry name" value="Pili subunits"/>
    <property type="match status" value="1"/>
</dbReference>
<gene>
    <name evidence="13" type="ORF">EV690_0414</name>
</gene>
<dbReference type="InterPro" id="IPR049031">
    <property type="entry name" value="T2SSK_SAM-like_1st"/>
</dbReference>
<evidence type="ECO:0000313" key="14">
    <source>
        <dbReference type="Proteomes" id="UP000295565"/>
    </source>
</evidence>
<dbReference type="Pfam" id="PF03934">
    <property type="entry name" value="T2SSK"/>
    <property type="match status" value="1"/>
</dbReference>
<comment type="subcellular location">
    <subcellularLocation>
        <location evidence="1 10">Cell inner membrane</location>
    </subcellularLocation>
</comment>
<dbReference type="EMBL" id="SMGD01000004">
    <property type="protein sequence ID" value="TCK62747.1"/>
    <property type="molecule type" value="Genomic_DNA"/>
</dbReference>
<evidence type="ECO:0000256" key="8">
    <source>
        <dbReference type="ARBA" id="ARBA00022989"/>
    </source>
</evidence>
<evidence type="ECO:0000259" key="11">
    <source>
        <dbReference type="Pfam" id="PF03934"/>
    </source>
</evidence>